<dbReference type="PANTHER" id="PTHR13225">
    <property type="entry name" value="MISEXPRESSION SUPPRESSOR OF RAS 6"/>
    <property type="match status" value="1"/>
</dbReference>
<proteinExistence type="inferred from homology"/>
<evidence type="ECO:0000256" key="2">
    <source>
        <dbReference type="SAM" id="MobiDB-lite"/>
    </source>
</evidence>
<protein>
    <submittedName>
        <fullName evidence="3">Uncharacterized protein</fullName>
    </submittedName>
</protein>
<feature type="region of interest" description="Disordered" evidence="2">
    <location>
        <begin position="47"/>
        <end position="89"/>
    </location>
</feature>
<keyword evidence="4" id="KW-1185">Reference proteome</keyword>
<comment type="similarity">
    <text evidence="1">Belongs to the UPF0489 family.</text>
</comment>
<dbReference type="AlphaFoldDB" id="A0A433TRT2"/>
<gene>
    <name evidence="3" type="ORF">EGW08_008048</name>
</gene>
<dbReference type="Proteomes" id="UP000271974">
    <property type="component" value="Unassembled WGS sequence"/>
</dbReference>
<comment type="caution">
    <text evidence="3">The sequence shown here is derived from an EMBL/GenBank/DDBJ whole genome shotgun (WGS) entry which is preliminary data.</text>
</comment>
<dbReference type="InterPro" id="IPR024131">
    <property type="entry name" value="UPF0489"/>
</dbReference>
<evidence type="ECO:0000256" key="1">
    <source>
        <dbReference type="ARBA" id="ARBA00007099"/>
    </source>
</evidence>
<evidence type="ECO:0000313" key="3">
    <source>
        <dbReference type="EMBL" id="RUS84208.1"/>
    </source>
</evidence>
<feature type="non-terminal residue" evidence="3">
    <location>
        <position position="1"/>
    </location>
</feature>
<organism evidence="3 4">
    <name type="scientific">Elysia chlorotica</name>
    <name type="common">Eastern emerald elysia</name>
    <name type="synonym">Sea slug</name>
    <dbReference type="NCBI Taxonomy" id="188477"/>
    <lineage>
        <taxon>Eukaryota</taxon>
        <taxon>Metazoa</taxon>
        <taxon>Spiralia</taxon>
        <taxon>Lophotrochozoa</taxon>
        <taxon>Mollusca</taxon>
        <taxon>Gastropoda</taxon>
        <taxon>Heterobranchia</taxon>
        <taxon>Euthyneura</taxon>
        <taxon>Panpulmonata</taxon>
        <taxon>Sacoglossa</taxon>
        <taxon>Placobranchoidea</taxon>
        <taxon>Plakobranchidae</taxon>
        <taxon>Elysia</taxon>
    </lineage>
</organism>
<dbReference type="STRING" id="188477.A0A433TRT2"/>
<evidence type="ECO:0000313" key="4">
    <source>
        <dbReference type="Proteomes" id="UP000271974"/>
    </source>
</evidence>
<reference evidence="3 4" key="1">
    <citation type="submission" date="2019-01" db="EMBL/GenBank/DDBJ databases">
        <title>A draft genome assembly of the solar-powered sea slug Elysia chlorotica.</title>
        <authorList>
            <person name="Cai H."/>
            <person name="Li Q."/>
            <person name="Fang X."/>
            <person name="Li J."/>
            <person name="Curtis N.E."/>
            <person name="Altenburger A."/>
            <person name="Shibata T."/>
            <person name="Feng M."/>
            <person name="Maeda T."/>
            <person name="Schwartz J.A."/>
            <person name="Shigenobu S."/>
            <person name="Lundholm N."/>
            <person name="Nishiyama T."/>
            <person name="Yang H."/>
            <person name="Hasebe M."/>
            <person name="Li S."/>
            <person name="Pierce S.K."/>
            <person name="Wang J."/>
        </authorList>
    </citation>
    <scope>NUCLEOTIDE SEQUENCE [LARGE SCALE GENOMIC DNA]</scope>
    <source>
        <strain evidence="3">EC2010</strain>
        <tissue evidence="3">Whole organism of an adult</tissue>
    </source>
</reference>
<dbReference type="EMBL" id="RQTK01000214">
    <property type="protein sequence ID" value="RUS84208.1"/>
    <property type="molecule type" value="Genomic_DNA"/>
</dbReference>
<name>A0A433TRT2_ELYCH</name>
<accession>A0A433TRT2</accession>
<dbReference type="OrthoDB" id="418142at2759"/>
<feature type="compositionally biased region" description="Polar residues" evidence="2">
    <location>
        <begin position="76"/>
        <end position="89"/>
    </location>
</feature>
<feature type="compositionally biased region" description="Low complexity" evidence="2">
    <location>
        <begin position="59"/>
        <end position="71"/>
    </location>
</feature>
<sequence>QGLGEEKIQELEVLCQTLLQHNLRNGQDSSSSKTSFSSIHHSVLSDPAVHTQSSNPLASCTPKTSTCTSPSKPDDLSQTDSINSDISIRVTDNASNVGEKESQSHMKPCESLLSENSEKISPQCEPKQLSACEKPLENVLSMQKEPCDKQTKTTLKCEQTLEILHSTMPESFDRQGKETLTLDNEPSKDGFLGGQISQRESLTFLQLHDFGCTLDDTELPHHLSSQPQVAALMSEIKVMLESLPRPALVTIARSSDDGYCPKGEVDLYQRDILKMLEEIFGSLTVTEHYES</sequence>
<dbReference type="PANTHER" id="PTHR13225:SF3">
    <property type="entry name" value="UPF0489 PROTEIN C5ORF22"/>
    <property type="match status" value="1"/>
</dbReference>